<dbReference type="InterPro" id="IPR005829">
    <property type="entry name" value="Sugar_transporter_CS"/>
</dbReference>
<dbReference type="RefSeq" id="XP_016644841.1">
    <property type="nucleotide sequence ID" value="XM_016785465.1"/>
</dbReference>
<dbReference type="InterPro" id="IPR050360">
    <property type="entry name" value="MFS_Sugar_Transporters"/>
</dbReference>
<dbReference type="VEuPathDB" id="FungiDB:SAPIO_CDS2450"/>
<dbReference type="PANTHER" id="PTHR48022">
    <property type="entry name" value="PLASTIDIC GLUCOSE TRANSPORTER 4"/>
    <property type="match status" value="1"/>
</dbReference>
<evidence type="ECO:0008006" key="9">
    <source>
        <dbReference type="Google" id="ProtNLM"/>
    </source>
</evidence>
<feature type="compositionally biased region" description="Basic and acidic residues" evidence="5">
    <location>
        <begin position="386"/>
        <end position="411"/>
    </location>
</feature>
<dbReference type="Gene3D" id="1.20.1250.20">
    <property type="entry name" value="MFS general substrate transporter like domains"/>
    <property type="match status" value="2"/>
</dbReference>
<accession>A0A084GCI0</accession>
<feature type="region of interest" description="Disordered" evidence="5">
    <location>
        <begin position="386"/>
        <end position="423"/>
    </location>
</feature>
<dbReference type="InterPro" id="IPR005828">
    <property type="entry name" value="MFS_sugar_transport-like"/>
</dbReference>
<keyword evidence="2 6" id="KW-0812">Transmembrane</keyword>
<dbReference type="GO" id="GO:0016020">
    <property type="term" value="C:membrane"/>
    <property type="evidence" value="ECO:0007669"/>
    <property type="project" value="UniProtKB-SubCell"/>
</dbReference>
<evidence type="ECO:0000256" key="2">
    <source>
        <dbReference type="ARBA" id="ARBA00022692"/>
    </source>
</evidence>
<evidence type="ECO:0000256" key="4">
    <source>
        <dbReference type="ARBA" id="ARBA00023136"/>
    </source>
</evidence>
<dbReference type="KEGG" id="sapo:SAPIO_CDS2450"/>
<proteinExistence type="predicted"/>
<evidence type="ECO:0000313" key="7">
    <source>
        <dbReference type="EMBL" id="KEZ45042.1"/>
    </source>
</evidence>
<keyword evidence="3 6" id="KW-1133">Transmembrane helix</keyword>
<dbReference type="Proteomes" id="UP000028545">
    <property type="component" value="Unassembled WGS sequence"/>
</dbReference>
<comment type="subcellular location">
    <subcellularLocation>
        <location evidence="1">Membrane</location>
        <topology evidence="1">Multi-pass membrane protein</topology>
    </subcellularLocation>
</comment>
<dbReference type="SUPFAM" id="SSF103473">
    <property type="entry name" value="MFS general substrate transporter"/>
    <property type="match status" value="1"/>
</dbReference>
<dbReference type="AlphaFoldDB" id="A0A084GCI0"/>
<evidence type="ECO:0000256" key="3">
    <source>
        <dbReference type="ARBA" id="ARBA00022989"/>
    </source>
</evidence>
<dbReference type="GO" id="GO:0005351">
    <property type="term" value="F:carbohydrate:proton symporter activity"/>
    <property type="evidence" value="ECO:0007669"/>
    <property type="project" value="TreeGrafter"/>
</dbReference>
<keyword evidence="4 6" id="KW-0472">Membrane</keyword>
<dbReference type="OMA" id="NPNWIKD"/>
<gene>
    <name evidence="7" type="ORF">SAPIO_CDS2450</name>
</gene>
<feature type="transmembrane region" description="Helical" evidence="6">
    <location>
        <begin position="214"/>
        <end position="237"/>
    </location>
</feature>
<feature type="transmembrane region" description="Helical" evidence="6">
    <location>
        <begin position="280"/>
        <end position="299"/>
    </location>
</feature>
<feature type="transmembrane region" description="Helical" evidence="6">
    <location>
        <begin position="50"/>
        <end position="70"/>
    </location>
</feature>
<keyword evidence="8" id="KW-1185">Reference proteome</keyword>
<dbReference type="PANTHER" id="PTHR48022:SF52">
    <property type="entry name" value="SUGAR TRANSPORTER, PUTATIVE-RELATED"/>
    <property type="match status" value="1"/>
</dbReference>
<organism evidence="7 8">
    <name type="scientific">Pseudallescheria apiosperma</name>
    <name type="common">Scedosporium apiospermum</name>
    <dbReference type="NCBI Taxonomy" id="563466"/>
    <lineage>
        <taxon>Eukaryota</taxon>
        <taxon>Fungi</taxon>
        <taxon>Dikarya</taxon>
        <taxon>Ascomycota</taxon>
        <taxon>Pezizomycotina</taxon>
        <taxon>Sordariomycetes</taxon>
        <taxon>Hypocreomycetidae</taxon>
        <taxon>Microascales</taxon>
        <taxon>Microascaceae</taxon>
        <taxon>Scedosporium</taxon>
    </lineage>
</organism>
<feature type="transmembrane region" description="Helical" evidence="6">
    <location>
        <begin position="249"/>
        <end position="273"/>
    </location>
</feature>
<name>A0A084GCI0_PSEDA</name>
<sequence length="423" mass="46824">MALVKWHELPMKTDLMLDGLVANQPQDQASLLSGFQAMPSWQSYFKQPTGALLGIYAASFFLPSIFTSFIGDYLSTKIGRRWCIIIACMVLILGALVNTFAISIGMWCAGRAIMGAGVGIIKVATPVLIQEISHPRLRPILGSCYQTFAYFGIFFAALMTSHKILAAMHANGDENDALVLFEMEQINDAIKKEMSQKDASFLDFLRTPGNRKRLATLVALACSLNWMGNGIITYYLAPVLRSVGITAPVQITLINVGLAVWNLILAAIASVYCDKAGRRPLFLTSTVGMFYFGFYDIAYTPLPIAYTVEILPFSIRSKGMALFTSTATLGNAFNQFVNPIALKSIAWRYYAVYIAILLFYFVFIFLMFPETKRLSAEDAARAFDFDRKGHPLGEPIDLERSRGSHSDDKEAFVSMAEGEDKGK</sequence>
<evidence type="ECO:0000256" key="6">
    <source>
        <dbReference type="SAM" id="Phobius"/>
    </source>
</evidence>
<dbReference type="EMBL" id="JOWA01000086">
    <property type="protein sequence ID" value="KEZ45042.1"/>
    <property type="molecule type" value="Genomic_DNA"/>
</dbReference>
<dbReference type="InterPro" id="IPR036259">
    <property type="entry name" value="MFS_trans_sf"/>
</dbReference>
<dbReference type="OrthoDB" id="6133115at2759"/>
<dbReference type="GeneID" id="27721522"/>
<feature type="transmembrane region" description="Helical" evidence="6">
    <location>
        <begin position="349"/>
        <end position="368"/>
    </location>
</feature>
<evidence type="ECO:0000256" key="1">
    <source>
        <dbReference type="ARBA" id="ARBA00004141"/>
    </source>
</evidence>
<evidence type="ECO:0000256" key="5">
    <source>
        <dbReference type="SAM" id="MobiDB-lite"/>
    </source>
</evidence>
<feature type="transmembrane region" description="Helical" evidence="6">
    <location>
        <begin position="82"/>
        <end position="106"/>
    </location>
</feature>
<dbReference type="HOGENOM" id="CLU_001265_30_13_1"/>
<dbReference type="Pfam" id="PF00083">
    <property type="entry name" value="Sugar_tr"/>
    <property type="match status" value="2"/>
</dbReference>
<protein>
    <recommendedName>
        <fullName evidence="9">Major facilitator superfamily (MFS) profile domain-containing protein</fullName>
    </recommendedName>
</protein>
<dbReference type="PROSITE" id="PS00217">
    <property type="entry name" value="SUGAR_TRANSPORT_2"/>
    <property type="match status" value="1"/>
</dbReference>
<evidence type="ECO:0000313" key="8">
    <source>
        <dbReference type="Proteomes" id="UP000028545"/>
    </source>
</evidence>
<reference evidence="7 8" key="1">
    <citation type="journal article" date="2014" name="Genome Announc.">
        <title>Draft genome sequence of the pathogenic fungus Scedosporium apiospermum.</title>
        <authorList>
            <person name="Vandeputte P."/>
            <person name="Ghamrawi S."/>
            <person name="Rechenmann M."/>
            <person name="Iltis A."/>
            <person name="Giraud S."/>
            <person name="Fleury M."/>
            <person name="Thornton C."/>
            <person name="Delhaes L."/>
            <person name="Meyer W."/>
            <person name="Papon N."/>
            <person name="Bouchara J.P."/>
        </authorList>
    </citation>
    <scope>NUCLEOTIDE SEQUENCE [LARGE SCALE GENOMIC DNA]</scope>
    <source>
        <strain evidence="7 8">IHEM 14462</strain>
    </source>
</reference>
<comment type="caution">
    <text evidence="7">The sequence shown here is derived from an EMBL/GenBank/DDBJ whole genome shotgun (WGS) entry which is preliminary data.</text>
</comment>